<sequence length="582" mass="61601">IILLSLVSAQVLTAALAQTWCGKHYMSSQSIVVPGGNFPLPAASKDPLLAFRCAPAIRPYLAEDISSPAALLIDSPVVYYEIANVKAIYLATDPASNAGLDVTVSLNGKTLATGCVPLNATAYELPFSLEGITPQMAAYNLSCEATYSGSTSATSAGSLQTFSATTTLSVLPNPTNSSVTKVDLRTGALLAKPAAGTGGAYEPVFPIGFYTLFEGYLDTNLSIIDELKEQGFTVILPIPTSNNMTALNMVLDKMQEVGLYLMYSMRSTYTNSTFVAEQVNSFKSRPNLLLWYTADEPDGKSDPLDATSIAYDVIYGLDGYHPVSLVLNCQDYYWSSYAAGADIVMQDVYMVSNNVTFSTEWNTTCTPDFGCCGCDNCKSIPADDTAAVPPNSTLPSGYVPASSGIGTYFDISERVASFKNRLEVMGWDRTKTVWTVPQAFGGGGDYWARAPTGEEWVVQSIMGINQGALGVVPWDDPTPVDIKASASAFAMSMPRVTPFLFDPAAVRVTYVVGGASIATWTAGTLTLVLATNTNYVSQSVTWEVLGLKGTGVTTVFVSGTAETSSEGFTLGSAGSGAFVVNG</sequence>
<dbReference type="AlphaFoldDB" id="A0A0D0DMG1"/>
<dbReference type="SUPFAM" id="SSF51445">
    <property type="entry name" value="(Trans)glycosidases"/>
    <property type="match status" value="1"/>
</dbReference>
<dbReference type="EMBL" id="KN826227">
    <property type="protein sequence ID" value="KIK79630.1"/>
    <property type="molecule type" value="Genomic_DNA"/>
</dbReference>
<feature type="non-terminal residue" evidence="2">
    <location>
        <position position="1"/>
    </location>
</feature>
<dbReference type="Proteomes" id="UP000054538">
    <property type="component" value="Unassembled WGS sequence"/>
</dbReference>
<gene>
    <name evidence="2" type="ORF">PAXRUDRAFT_160840</name>
</gene>
<organism evidence="2 3">
    <name type="scientific">Paxillus rubicundulus Ve08.2h10</name>
    <dbReference type="NCBI Taxonomy" id="930991"/>
    <lineage>
        <taxon>Eukaryota</taxon>
        <taxon>Fungi</taxon>
        <taxon>Dikarya</taxon>
        <taxon>Basidiomycota</taxon>
        <taxon>Agaricomycotina</taxon>
        <taxon>Agaricomycetes</taxon>
        <taxon>Agaricomycetidae</taxon>
        <taxon>Boletales</taxon>
        <taxon>Paxilineae</taxon>
        <taxon>Paxillaceae</taxon>
        <taxon>Paxillus</taxon>
    </lineage>
</organism>
<reference evidence="3" key="2">
    <citation type="submission" date="2015-01" db="EMBL/GenBank/DDBJ databases">
        <title>Evolutionary Origins and Diversification of the Mycorrhizal Mutualists.</title>
        <authorList>
            <consortium name="DOE Joint Genome Institute"/>
            <consortium name="Mycorrhizal Genomics Consortium"/>
            <person name="Kohler A."/>
            <person name="Kuo A."/>
            <person name="Nagy L.G."/>
            <person name="Floudas D."/>
            <person name="Copeland A."/>
            <person name="Barry K.W."/>
            <person name="Cichocki N."/>
            <person name="Veneault-Fourrey C."/>
            <person name="LaButti K."/>
            <person name="Lindquist E.A."/>
            <person name="Lipzen A."/>
            <person name="Lundell T."/>
            <person name="Morin E."/>
            <person name="Murat C."/>
            <person name="Riley R."/>
            <person name="Ohm R."/>
            <person name="Sun H."/>
            <person name="Tunlid A."/>
            <person name="Henrissat B."/>
            <person name="Grigoriev I.V."/>
            <person name="Hibbett D.S."/>
            <person name="Martin F."/>
        </authorList>
    </citation>
    <scope>NUCLEOTIDE SEQUENCE [LARGE SCALE GENOMIC DNA]</scope>
    <source>
        <strain evidence="3">Ve08.2h10</strain>
    </source>
</reference>
<proteinExistence type="predicted"/>
<dbReference type="OrthoDB" id="2338662at2759"/>
<dbReference type="HOGENOM" id="CLU_022442_0_0_1"/>
<evidence type="ECO:0000313" key="3">
    <source>
        <dbReference type="Proteomes" id="UP000054538"/>
    </source>
</evidence>
<protein>
    <submittedName>
        <fullName evidence="2">Uncharacterized protein</fullName>
    </submittedName>
</protein>
<dbReference type="STRING" id="930991.A0A0D0DMG1"/>
<name>A0A0D0DMG1_9AGAM</name>
<dbReference type="InParanoid" id="A0A0D0DMG1"/>
<feature type="chain" id="PRO_5002225817" evidence="1">
    <location>
        <begin position="18"/>
        <end position="582"/>
    </location>
</feature>
<keyword evidence="1" id="KW-0732">Signal</keyword>
<feature type="signal peptide" evidence="1">
    <location>
        <begin position="1"/>
        <end position="17"/>
    </location>
</feature>
<dbReference type="InterPro" id="IPR017853">
    <property type="entry name" value="GH"/>
</dbReference>
<accession>A0A0D0DMG1</accession>
<evidence type="ECO:0000313" key="2">
    <source>
        <dbReference type="EMBL" id="KIK79630.1"/>
    </source>
</evidence>
<reference evidence="2 3" key="1">
    <citation type="submission" date="2014-04" db="EMBL/GenBank/DDBJ databases">
        <authorList>
            <consortium name="DOE Joint Genome Institute"/>
            <person name="Kuo A."/>
            <person name="Kohler A."/>
            <person name="Jargeat P."/>
            <person name="Nagy L.G."/>
            <person name="Floudas D."/>
            <person name="Copeland A."/>
            <person name="Barry K.W."/>
            <person name="Cichocki N."/>
            <person name="Veneault-Fourrey C."/>
            <person name="LaButti K."/>
            <person name="Lindquist E.A."/>
            <person name="Lipzen A."/>
            <person name="Lundell T."/>
            <person name="Morin E."/>
            <person name="Murat C."/>
            <person name="Sun H."/>
            <person name="Tunlid A."/>
            <person name="Henrissat B."/>
            <person name="Grigoriev I.V."/>
            <person name="Hibbett D.S."/>
            <person name="Martin F."/>
            <person name="Nordberg H.P."/>
            <person name="Cantor M.N."/>
            <person name="Hua S.X."/>
        </authorList>
    </citation>
    <scope>NUCLEOTIDE SEQUENCE [LARGE SCALE GENOMIC DNA]</scope>
    <source>
        <strain evidence="2 3">Ve08.2h10</strain>
    </source>
</reference>
<evidence type="ECO:0000256" key="1">
    <source>
        <dbReference type="SAM" id="SignalP"/>
    </source>
</evidence>
<keyword evidence="3" id="KW-1185">Reference proteome</keyword>